<dbReference type="AlphaFoldDB" id="A0A4P7W2V6"/>
<keyword evidence="2" id="KW-1185">Reference proteome</keyword>
<organism evidence="1 2">
    <name type="scientific">Duncaniella dubosii</name>
    <dbReference type="NCBI Taxonomy" id="2518971"/>
    <lineage>
        <taxon>Bacteria</taxon>
        <taxon>Pseudomonadati</taxon>
        <taxon>Bacteroidota</taxon>
        <taxon>Bacteroidia</taxon>
        <taxon>Bacteroidales</taxon>
        <taxon>Muribaculaceae</taxon>
        <taxon>Duncaniella</taxon>
    </lineage>
</organism>
<dbReference type="KEGG" id="ddb:E7747_08460"/>
<protein>
    <recommendedName>
        <fullName evidence="3">Major fimbrial subunit protein N-terminal domain-containing protein</fullName>
    </recommendedName>
</protein>
<evidence type="ECO:0000313" key="2">
    <source>
        <dbReference type="Proteomes" id="UP000297149"/>
    </source>
</evidence>
<accession>A0A4P7W2V6</accession>
<dbReference type="EMBL" id="CP039396">
    <property type="protein sequence ID" value="QCD42309.1"/>
    <property type="molecule type" value="Genomic_DNA"/>
</dbReference>
<dbReference type="Proteomes" id="UP000297149">
    <property type="component" value="Chromosome"/>
</dbReference>
<gene>
    <name evidence="1" type="ORF">E7747_08460</name>
</gene>
<sequence length="423" mass="47047">MIRIHLPHNYLGLVAGCLCLGSLAVSCVSDDLGCIEDRPGYVEGNDIWLTFTLKGVPGVGRLASGISRADDSANHPEEEATAAENKINTDDMRLILFDDRRNVIKVLERKDLISFITTDGENNSRYEIKARINKAYFDFATTSTGDIEISLMLLANLSSGVTSSSNDLTDALFMKSAQWIAQQKYAFQPVWSADKEWHPDGSTTCIPMSGWAHYTIKSTDLDEATTIENAHRLTTDDSPLLMQRAMAKIRVFDNINKENPDAATEITAVRIEGGNAYGAFIPDFSQSGCTEWANGTTMVETPTIGTNWYDSTLTIKAREVGSDEGGDYTDAYDNTFTEAFIAYMTEASRNQNVKLIITTYSDNDNPKTKEWELFLSNIMIPVTDITRNHIYEFTVTRSMSAELNINYTVCPWVSNTINVPPFD</sequence>
<dbReference type="RefSeq" id="WP_136415378.1">
    <property type="nucleotide sequence ID" value="NZ_CP039396.1"/>
</dbReference>
<evidence type="ECO:0008006" key="3">
    <source>
        <dbReference type="Google" id="ProtNLM"/>
    </source>
</evidence>
<name>A0A4P7W2V6_9BACT</name>
<proteinExistence type="predicted"/>
<dbReference type="PROSITE" id="PS51257">
    <property type="entry name" value="PROKAR_LIPOPROTEIN"/>
    <property type="match status" value="1"/>
</dbReference>
<reference evidence="2" key="1">
    <citation type="submission" date="2019-02" db="EMBL/GenBank/DDBJ databases">
        <title>Isolation and identification of novel species under the genus Muribaculum.</title>
        <authorList>
            <person name="Miyake S."/>
            <person name="Ding Y."/>
            <person name="Low A."/>
            <person name="Soh M."/>
            <person name="Seedorf H."/>
        </authorList>
    </citation>
    <scope>NUCLEOTIDE SEQUENCE [LARGE SCALE GENOMIC DNA]</scope>
    <source>
        <strain evidence="2">H5</strain>
    </source>
</reference>
<evidence type="ECO:0000313" key="1">
    <source>
        <dbReference type="EMBL" id="QCD42309.1"/>
    </source>
</evidence>